<feature type="transmembrane region" description="Helical" evidence="1">
    <location>
        <begin position="70"/>
        <end position="89"/>
    </location>
</feature>
<name>A0A5N6MF01_9MICC</name>
<proteinExistence type="predicted"/>
<keyword evidence="1" id="KW-1133">Transmembrane helix</keyword>
<feature type="transmembrane region" description="Helical" evidence="1">
    <location>
        <begin position="45"/>
        <end position="63"/>
    </location>
</feature>
<dbReference type="EMBL" id="VTFX01000005">
    <property type="protein sequence ID" value="KAD3514991.1"/>
    <property type="molecule type" value="Genomic_DNA"/>
</dbReference>
<feature type="transmembrane region" description="Helical" evidence="1">
    <location>
        <begin position="21"/>
        <end position="39"/>
    </location>
</feature>
<protein>
    <submittedName>
        <fullName evidence="2">Uncharacterized protein</fullName>
    </submittedName>
</protein>
<keyword evidence="1" id="KW-0472">Membrane</keyword>
<evidence type="ECO:0000313" key="2">
    <source>
        <dbReference type="EMBL" id="KAD3514991.1"/>
    </source>
</evidence>
<comment type="caution">
    <text evidence="2">The sequence shown here is derived from an EMBL/GenBank/DDBJ whole genome shotgun (WGS) entry which is preliminary data.</text>
</comment>
<dbReference type="RefSeq" id="WP_152272667.1">
    <property type="nucleotide sequence ID" value="NZ_VTFX01000005.1"/>
</dbReference>
<keyword evidence="1" id="KW-0812">Transmembrane</keyword>
<gene>
    <name evidence="2" type="ORF">GD627_11810</name>
</gene>
<dbReference type="Proteomes" id="UP000326852">
    <property type="component" value="Unassembled WGS sequence"/>
</dbReference>
<keyword evidence="3" id="KW-1185">Reference proteome</keyword>
<evidence type="ECO:0000313" key="3">
    <source>
        <dbReference type="Proteomes" id="UP000326852"/>
    </source>
</evidence>
<dbReference type="AlphaFoldDB" id="A0A5N6MF01"/>
<organism evidence="2 3">
    <name type="scientific">Arthrobacter yangruifuii</name>
    <dbReference type="NCBI Taxonomy" id="2606616"/>
    <lineage>
        <taxon>Bacteria</taxon>
        <taxon>Bacillati</taxon>
        <taxon>Actinomycetota</taxon>
        <taxon>Actinomycetes</taxon>
        <taxon>Micrococcales</taxon>
        <taxon>Micrococcaceae</taxon>
        <taxon>Arthrobacter</taxon>
    </lineage>
</organism>
<evidence type="ECO:0000256" key="1">
    <source>
        <dbReference type="SAM" id="Phobius"/>
    </source>
</evidence>
<sequence length="192" mass="21190">MTQQEKLSTPPVPVRSQRHKILTMVVAALTVLLVVPGALNGGLFTVVFIFLMVPAFCLIRAYKVRSGRRWLIISCALVLGQAATAVSGVSNQGATAWMLILLTVYSGLWIYWGEEERRFSSTKRWQAAENVAAMNGTDVWFVNQASPSGSETRVVLYTAGRDPWSTAVWGTVRPGMLVVLNPAREILYTTWS</sequence>
<feature type="transmembrane region" description="Helical" evidence="1">
    <location>
        <begin position="95"/>
        <end position="113"/>
    </location>
</feature>
<reference evidence="2 3" key="1">
    <citation type="submission" date="2019-08" db="EMBL/GenBank/DDBJ databases">
        <title>Arthrobacter sp. nov., isolated from plateau pika and Tibetan wild ass.</title>
        <authorList>
            <person name="Ge Y."/>
        </authorList>
    </citation>
    <scope>NUCLEOTIDE SEQUENCE [LARGE SCALE GENOMIC DNA]</scope>
    <source>
        <strain evidence="2 3">785</strain>
    </source>
</reference>
<accession>A0A5N6MF01</accession>